<evidence type="ECO:0000313" key="1">
    <source>
        <dbReference type="EMBL" id="QDU98510.1"/>
    </source>
</evidence>
<sequence>MDDNARAFARNMFRLRIHEANGQAYEDLFVGIMGHAFEDFQPVKPHGNIGDRKNDGFIPSAGAYYQVYAPEDIQKIGGDAIKKLKEDFAGLKAYWDGLYPVKEFYFVVNDKYRGAPPHIQPEIDNIKTKHSLTKAAVFLTKHLESVLFKLPSDVIVATVGHVPDIDAGEFLFLSGFTYFIGAWIEFEQSARKLIEINSAKNRPIVGGMMLRVLRDARVLTPLESQLTLILSDMRNRLVHGDSHELPDKSDIDALVLLTERLRSVQPLSAGQLPPRLMN</sequence>
<dbReference type="AlphaFoldDB" id="A0A518E339"/>
<accession>A0A518E339</accession>
<gene>
    <name evidence="1" type="ORF">Pla8534_63790</name>
</gene>
<keyword evidence="2" id="KW-1185">Reference proteome</keyword>
<evidence type="ECO:0000313" key="2">
    <source>
        <dbReference type="Proteomes" id="UP000317648"/>
    </source>
</evidence>
<protein>
    <submittedName>
        <fullName evidence="1">Uncharacterized protein</fullName>
    </submittedName>
</protein>
<dbReference type="EMBL" id="CP036433">
    <property type="protein sequence ID" value="QDU98510.1"/>
    <property type="molecule type" value="Genomic_DNA"/>
</dbReference>
<organism evidence="1 2">
    <name type="scientific">Lignipirellula cremea</name>
    <dbReference type="NCBI Taxonomy" id="2528010"/>
    <lineage>
        <taxon>Bacteria</taxon>
        <taxon>Pseudomonadati</taxon>
        <taxon>Planctomycetota</taxon>
        <taxon>Planctomycetia</taxon>
        <taxon>Pirellulales</taxon>
        <taxon>Pirellulaceae</taxon>
        <taxon>Lignipirellula</taxon>
    </lineage>
</organism>
<reference evidence="1 2" key="1">
    <citation type="submission" date="2019-02" db="EMBL/GenBank/DDBJ databases">
        <title>Deep-cultivation of Planctomycetes and their phenomic and genomic characterization uncovers novel biology.</title>
        <authorList>
            <person name="Wiegand S."/>
            <person name="Jogler M."/>
            <person name="Boedeker C."/>
            <person name="Pinto D."/>
            <person name="Vollmers J."/>
            <person name="Rivas-Marin E."/>
            <person name="Kohn T."/>
            <person name="Peeters S.H."/>
            <person name="Heuer A."/>
            <person name="Rast P."/>
            <person name="Oberbeckmann S."/>
            <person name="Bunk B."/>
            <person name="Jeske O."/>
            <person name="Meyerdierks A."/>
            <person name="Storesund J.E."/>
            <person name="Kallscheuer N."/>
            <person name="Luecker S."/>
            <person name="Lage O.M."/>
            <person name="Pohl T."/>
            <person name="Merkel B.J."/>
            <person name="Hornburger P."/>
            <person name="Mueller R.-W."/>
            <person name="Bruemmer F."/>
            <person name="Labrenz M."/>
            <person name="Spormann A.M."/>
            <person name="Op den Camp H."/>
            <person name="Overmann J."/>
            <person name="Amann R."/>
            <person name="Jetten M.S.M."/>
            <person name="Mascher T."/>
            <person name="Medema M.H."/>
            <person name="Devos D.P."/>
            <person name="Kaster A.-K."/>
            <person name="Ovreas L."/>
            <person name="Rohde M."/>
            <person name="Galperin M.Y."/>
            <person name="Jogler C."/>
        </authorList>
    </citation>
    <scope>NUCLEOTIDE SEQUENCE [LARGE SCALE GENOMIC DNA]</scope>
    <source>
        <strain evidence="1 2">Pla85_3_4</strain>
    </source>
</reference>
<dbReference type="RefSeq" id="WP_145057826.1">
    <property type="nucleotide sequence ID" value="NZ_CP036433.1"/>
</dbReference>
<dbReference type="KEGG" id="lcre:Pla8534_63790"/>
<dbReference type="Proteomes" id="UP000317648">
    <property type="component" value="Chromosome"/>
</dbReference>
<proteinExistence type="predicted"/>
<name>A0A518E339_9BACT</name>
<dbReference type="OrthoDB" id="259543at2"/>